<keyword evidence="4" id="KW-0597">Phosphoprotein</keyword>
<keyword evidence="12" id="KW-0539">Nucleus</keyword>
<dbReference type="InterPro" id="IPR038718">
    <property type="entry name" value="SNF2-like_sf"/>
</dbReference>
<evidence type="ECO:0000256" key="15">
    <source>
        <dbReference type="ARBA" id="ARBA00082628"/>
    </source>
</evidence>
<dbReference type="Pfam" id="PF00271">
    <property type="entry name" value="Helicase_C"/>
    <property type="match status" value="1"/>
</dbReference>
<feature type="domain" description="Helicase C-terminal" evidence="18">
    <location>
        <begin position="1277"/>
        <end position="1444"/>
    </location>
</feature>
<organism evidence="19 20">
    <name type="scientific">Cherax quadricarinatus</name>
    <name type="common">Australian red claw crayfish</name>
    <dbReference type="NCBI Taxonomy" id="27406"/>
    <lineage>
        <taxon>Eukaryota</taxon>
        <taxon>Metazoa</taxon>
        <taxon>Ecdysozoa</taxon>
        <taxon>Arthropoda</taxon>
        <taxon>Crustacea</taxon>
        <taxon>Multicrustacea</taxon>
        <taxon>Malacostraca</taxon>
        <taxon>Eumalacostraca</taxon>
        <taxon>Eucarida</taxon>
        <taxon>Decapoda</taxon>
        <taxon>Pleocyemata</taxon>
        <taxon>Astacidea</taxon>
        <taxon>Parastacoidea</taxon>
        <taxon>Parastacidae</taxon>
        <taxon>Cherax</taxon>
    </lineage>
</organism>
<dbReference type="GO" id="GO:0004386">
    <property type="term" value="F:helicase activity"/>
    <property type="evidence" value="ECO:0007669"/>
    <property type="project" value="UniProtKB-KW"/>
</dbReference>
<sequence length="1450" mass="160424">MISSAEASPDVIPASPDTSDSLIDTPKSYRNGASLRPPQRFLSQDLPHRCQAQVVCVPDSDDEEGQESAGKRSNVIESDDDFLSAESSVYEPNELDRATSSAESPEDSVSSPHRRLSQAMAISKGGESSQKEHESSKVGLMSSTPTFDSRTPLNSWRKSSALIQSDDEDNVESPIPVIKEVKSASATESDCELISDSEAEDKQFDKLGHQKEKLKNRSSLWSEKAWENATDIVEEIDSPLIKSSRKKVLVIDSESENDAVDNSLESQTRGVPKIVVEKCTNSRDALPKCTRRKKTYVIDSEDEDCVDSGSESIVHSSQQEFSEELLPDLNNLGVSPTPAIPEEKGNVTEESVHSSFPEKAASLSPHEKYGHKFKIKKRTPSASSSSSSHTQNSPNNALSDSCVWADQSTVIFEDSASAINNTSARSCSSIKSLSKMTASEINRKLQQSKLVLRMANLSALPDKGAKIIAQINDYEEALANLSVLNIQSDHSSHDSLGNLSNISSLSGGSRHGMLSTSLTSNKSALSSSACPIQESEKYASGDCDSPSSPTNISDVSSHSGGSAYSPEVSSASPHSGKSIRSLSSRTLQELEKMLHAKKMAYNAACAGNFSEKQRKLRKQCVEIEKEIALKKGSNYYKFDGNPPSPAEESALTLSSDLERERMLDADVSTLDLKVVYSDYNIRAVDEGQKVRQQRVDSEKHLKSRIFSSISEPRLNPDGPRKKLQENLEIFPLGIAKPPGRHHLSQKVLDAVYSGNVDVGGRNYGGKISSAREKEMVRVTGDAIEDLHSALKSAPDIEEVEEEQPEGLNVSLMIHQRRALAWMLWREKQMPPGGILADDMGLGKTLTMIALALRHKELVKAGAIAEDFSVKDSDQESEDDDCQEITSWISKSSSASSRAASLVPSRGTLVVCPASLLGQWQGEAQNRVSRGKMRSLVYHGTSRDMDVNSLARYDLIITTYTLVMKEAFPKSKDKVQNKGKDKVPKIKAKNQGRLFQIGWTRIVLDEAHVVRNHKSKTSQAVCLLRGGRRWAMTGTPVQNREMDLYSLVRYLRASPFDDYTCWKLQVSNNSAQGMLRLGLLVKVLVLRRTKDQIDQSTGKKIVELPEKQVVEHSLSLTRQEREVYDRVFTFSRSTLIQYMKTSEEKEREKQEKWPGMNPLAMTQPRPNIDDNKYTPTLTNEIAVVGDVKAHHILVLLLRLRQICSHPSLIQGMIETETQEVDGLENSSEEGLDLDLVSQMADMSLTSAAEMKAQADKRLKERVLTMDNPIFQEAHESSKIAQLIKEIKKIQRLETKEKSVVVSQWTSMLDIVHNHLRCVGIKCLTISGQVLVKERSAIVDDFNSNPNGAQVMLLSLAAGGVGLNLVGANHLFLLDMHWNPQLEAQACDRIYRVGQMKPVFIHRFVVLNTVEEKILQLQQKKLQLAEDVLSGAKRAQNNKLTLQDMKDIFNVA</sequence>
<evidence type="ECO:0000256" key="12">
    <source>
        <dbReference type="ARBA" id="ARBA00023242"/>
    </source>
</evidence>
<feature type="region of interest" description="Disordered" evidence="16">
    <location>
        <begin position="328"/>
        <end position="399"/>
    </location>
</feature>
<dbReference type="GO" id="GO:0003677">
    <property type="term" value="F:DNA binding"/>
    <property type="evidence" value="ECO:0007669"/>
    <property type="project" value="UniProtKB-KW"/>
</dbReference>
<feature type="region of interest" description="Disordered" evidence="16">
    <location>
        <begin position="1140"/>
        <end position="1169"/>
    </location>
</feature>
<keyword evidence="20" id="KW-1185">Reference proteome</keyword>
<dbReference type="SUPFAM" id="SSF52540">
    <property type="entry name" value="P-loop containing nucleoside triphosphate hydrolases"/>
    <property type="match status" value="2"/>
</dbReference>
<dbReference type="EMBL" id="JARKIK010000096">
    <property type="protein sequence ID" value="KAK8722346.1"/>
    <property type="molecule type" value="Genomic_DNA"/>
</dbReference>
<dbReference type="PANTHER" id="PTHR45626:SF50">
    <property type="entry name" value="TRANSCRIPTION TERMINATION FACTOR 2"/>
    <property type="match status" value="1"/>
</dbReference>
<dbReference type="GO" id="GO:0008094">
    <property type="term" value="F:ATP-dependent activity, acting on DNA"/>
    <property type="evidence" value="ECO:0007669"/>
    <property type="project" value="UniProtKB-ARBA"/>
</dbReference>
<evidence type="ECO:0000313" key="19">
    <source>
        <dbReference type="EMBL" id="KAK8722347.1"/>
    </source>
</evidence>
<keyword evidence="3" id="KW-0806">Transcription termination</keyword>
<evidence type="ECO:0000256" key="16">
    <source>
        <dbReference type="SAM" id="MobiDB-lite"/>
    </source>
</evidence>
<feature type="compositionally biased region" description="Basic and acidic residues" evidence="16">
    <location>
        <begin position="341"/>
        <end position="352"/>
    </location>
</feature>
<dbReference type="GO" id="GO:0006353">
    <property type="term" value="P:DNA-templated transcription termination"/>
    <property type="evidence" value="ECO:0007669"/>
    <property type="project" value="UniProtKB-KW"/>
</dbReference>
<dbReference type="PANTHER" id="PTHR45626">
    <property type="entry name" value="TRANSCRIPTION TERMINATION FACTOR 2-RELATED"/>
    <property type="match status" value="1"/>
</dbReference>
<dbReference type="Proteomes" id="UP001445076">
    <property type="component" value="Unassembled WGS sequence"/>
</dbReference>
<comment type="subcellular location">
    <subcellularLocation>
        <location evidence="1">Nucleus</location>
    </subcellularLocation>
</comment>
<keyword evidence="9" id="KW-0805">Transcription regulation</keyword>
<dbReference type="GO" id="GO:0016787">
    <property type="term" value="F:hydrolase activity"/>
    <property type="evidence" value="ECO:0007669"/>
    <property type="project" value="UniProtKB-KW"/>
</dbReference>
<feature type="compositionally biased region" description="Low complexity" evidence="16">
    <location>
        <begin position="100"/>
        <end position="111"/>
    </location>
</feature>
<keyword evidence="8" id="KW-0067">ATP-binding</keyword>
<dbReference type="InterPro" id="IPR027417">
    <property type="entry name" value="P-loop_NTPase"/>
</dbReference>
<evidence type="ECO:0000256" key="6">
    <source>
        <dbReference type="ARBA" id="ARBA00022801"/>
    </source>
</evidence>
<reference evidence="19" key="2">
    <citation type="submission" date="2024-01" db="EMBL/GenBank/DDBJ databases">
        <authorList>
            <person name="He J."/>
            <person name="Wang M."/>
            <person name="Zheng J."/>
            <person name="Liu Z."/>
        </authorList>
    </citation>
    <scope>NUCLEOTIDE SEQUENCE</scope>
    <source>
        <strain evidence="19">ZL_2023a</strain>
        <tissue evidence="19">Muscle</tissue>
    </source>
</reference>
<evidence type="ECO:0000256" key="13">
    <source>
        <dbReference type="ARBA" id="ARBA00070113"/>
    </source>
</evidence>
<comment type="similarity">
    <text evidence="2">Belongs to the SNF2/RAD54 helicase family.</text>
</comment>
<name>A0AAW0W0P7_CHEQU</name>
<evidence type="ECO:0000256" key="4">
    <source>
        <dbReference type="ARBA" id="ARBA00022553"/>
    </source>
</evidence>
<feature type="domain" description="Helicase ATP-binding" evidence="17">
    <location>
        <begin position="824"/>
        <end position="1053"/>
    </location>
</feature>
<dbReference type="PROSITE" id="PS51194">
    <property type="entry name" value="HELICASE_CTER"/>
    <property type="match status" value="1"/>
</dbReference>
<evidence type="ECO:0000256" key="2">
    <source>
        <dbReference type="ARBA" id="ARBA00007025"/>
    </source>
</evidence>
<dbReference type="FunFam" id="3.40.50.10810:FF:000043">
    <property type="entry name" value="Transcription termination factor 2"/>
    <property type="match status" value="1"/>
</dbReference>
<dbReference type="InterPro" id="IPR049730">
    <property type="entry name" value="SNF2/RAD54-like_C"/>
</dbReference>
<dbReference type="SMART" id="SM00487">
    <property type="entry name" value="DEXDc"/>
    <property type="match status" value="1"/>
</dbReference>
<dbReference type="InterPro" id="IPR014001">
    <property type="entry name" value="Helicase_ATP-bd"/>
</dbReference>
<evidence type="ECO:0000313" key="20">
    <source>
        <dbReference type="Proteomes" id="UP001445076"/>
    </source>
</evidence>
<feature type="compositionally biased region" description="Polar residues" evidence="16">
    <location>
        <begin position="389"/>
        <end position="399"/>
    </location>
</feature>
<evidence type="ECO:0000256" key="3">
    <source>
        <dbReference type="ARBA" id="ARBA00022472"/>
    </source>
</evidence>
<dbReference type="PROSITE" id="PS51192">
    <property type="entry name" value="HELICASE_ATP_BIND_1"/>
    <property type="match status" value="1"/>
</dbReference>
<dbReference type="InterPro" id="IPR001650">
    <property type="entry name" value="Helicase_C-like"/>
</dbReference>
<dbReference type="Pfam" id="PF00176">
    <property type="entry name" value="SNF2-rel_dom"/>
    <property type="match status" value="1"/>
</dbReference>
<feature type="region of interest" description="Disordered" evidence="16">
    <location>
        <begin position="1"/>
        <end position="174"/>
    </location>
</feature>
<dbReference type="EMBL" id="JARKIK010000096">
    <property type="protein sequence ID" value="KAK8722347.1"/>
    <property type="molecule type" value="Genomic_DNA"/>
</dbReference>
<dbReference type="Gene3D" id="3.40.50.300">
    <property type="entry name" value="P-loop containing nucleotide triphosphate hydrolases"/>
    <property type="match status" value="1"/>
</dbReference>
<evidence type="ECO:0000256" key="5">
    <source>
        <dbReference type="ARBA" id="ARBA00022741"/>
    </source>
</evidence>
<feature type="compositionally biased region" description="Basic and acidic residues" evidence="16">
    <location>
        <begin position="1140"/>
        <end position="1151"/>
    </location>
</feature>
<dbReference type="SMART" id="SM00490">
    <property type="entry name" value="HELICc"/>
    <property type="match status" value="1"/>
</dbReference>
<feature type="compositionally biased region" description="Polar residues" evidence="16">
    <location>
        <begin position="545"/>
        <end position="581"/>
    </location>
</feature>
<keyword evidence="10" id="KW-0238">DNA-binding</keyword>
<evidence type="ECO:0000256" key="1">
    <source>
        <dbReference type="ARBA" id="ARBA00004123"/>
    </source>
</evidence>
<keyword evidence="11" id="KW-0804">Transcription</keyword>
<protein>
    <recommendedName>
        <fullName evidence="13">Transcription termination factor 2</fullName>
    </recommendedName>
    <alternativeName>
        <fullName evidence="15">RNA polymerase II termination factor</fullName>
    </alternativeName>
    <alternativeName>
        <fullName evidence="14">Transcription release factor 2</fullName>
    </alternativeName>
</protein>
<dbReference type="InterPro" id="IPR050628">
    <property type="entry name" value="SNF2_RAD54_helicase_TF"/>
</dbReference>
<gene>
    <name evidence="19" type="ORF">OTU49_012386</name>
</gene>
<accession>A0AAW0W0P7</accession>
<keyword evidence="6" id="KW-0378">Hydrolase</keyword>
<evidence type="ECO:0000256" key="8">
    <source>
        <dbReference type="ARBA" id="ARBA00022840"/>
    </source>
</evidence>
<evidence type="ECO:0000256" key="9">
    <source>
        <dbReference type="ARBA" id="ARBA00023015"/>
    </source>
</evidence>
<evidence type="ECO:0000256" key="7">
    <source>
        <dbReference type="ARBA" id="ARBA00022806"/>
    </source>
</evidence>
<evidence type="ECO:0000259" key="18">
    <source>
        <dbReference type="PROSITE" id="PS51194"/>
    </source>
</evidence>
<feature type="compositionally biased region" description="Polar residues" evidence="16">
    <location>
        <begin position="141"/>
        <end position="163"/>
    </location>
</feature>
<feature type="region of interest" description="Disordered" evidence="16">
    <location>
        <begin position="536"/>
        <end position="581"/>
    </location>
</feature>
<comment type="caution">
    <text evidence="19">The sequence shown here is derived from an EMBL/GenBank/DDBJ whole genome shotgun (WGS) entry which is preliminary data.</text>
</comment>
<evidence type="ECO:0000256" key="14">
    <source>
        <dbReference type="ARBA" id="ARBA00079067"/>
    </source>
</evidence>
<keyword evidence="7" id="KW-0347">Helicase</keyword>
<dbReference type="CDD" id="cd18793">
    <property type="entry name" value="SF2_C_SNF"/>
    <property type="match status" value="1"/>
</dbReference>
<reference evidence="19 20" key="1">
    <citation type="journal article" date="2024" name="BMC Genomics">
        <title>Genome assembly of redclaw crayfish (Cherax quadricarinatus) provides insights into its immune adaptation and hypoxia tolerance.</title>
        <authorList>
            <person name="Liu Z."/>
            <person name="Zheng J."/>
            <person name="Li H."/>
            <person name="Fang K."/>
            <person name="Wang S."/>
            <person name="He J."/>
            <person name="Zhou D."/>
            <person name="Weng S."/>
            <person name="Chi M."/>
            <person name="Gu Z."/>
            <person name="He J."/>
            <person name="Li F."/>
            <person name="Wang M."/>
        </authorList>
    </citation>
    <scope>NUCLEOTIDE SEQUENCE [LARGE SCALE GENOMIC DNA]</scope>
    <source>
        <strain evidence="19">ZL_2023a</strain>
    </source>
</reference>
<dbReference type="GO" id="GO:0005524">
    <property type="term" value="F:ATP binding"/>
    <property type="evidence" value="ECO:0007669"/>
    <property type="project" value="UniProtKB-KW"/>
</dbReference>
<evidence type="ECO:0000256" key="11">
    <source>
        <dbReference type="ARBA" id="ARBA00023163"/>
    </source>
</evidence>
<dbReference type="GO" id="GO:0006281">
    <property type="term" value="P:DNA repair"/>
    <property type="evidence" value="ECO:0007669"/>
    <property type="project" value="TreeGrafter"/>
</dbReference>
<dbReference type="GO" id="GO:0005737">
    <property type="term" value="C:cytoplasm"/>
    <property type="evidence" value="ECO:0007669"/>
    <property type="project" value="UniProtKB-ARBA"/>
</dbReference>
<evidence type="ECO:0000259" key="17">
    <source>
        <dbReference type="PROSITE" id="PS51192"/>
    </source>
</evidence>
<evidence type="ECO:0000256" key="10">
    <source>
        <dbReference type="ARBA" id="ARBA00023125"/>
    </source>
</evidence>
<dbReference type="Gene3D" id="3.40.50.10810">
    <property type="entry name" value="Tandem AAA-ATPase domain"/>
    <property type="match status" value="1"/>
</dbReference>
<dbReference type="InterPro" id="IPR000330">
    <property type="entry name" value="SNF2_N"/>
</dbReference>
<keyword evidence="5" id="KW-0547">Nucleotide-binding</keyword>
<dbReference type="GO" id="GO:0005634">
    <property type="term" value="C:nucleus"/>
    <property type="evidence" value="ECO:0007669"/>
    <property type="project" value="UniProtKB-SubCell"/>
</dbReference>
<proteinExistence type="inferred from homology"/>